<name>A0A928YX88_9GAMM</name>
<accession>A0A928YX88</accession>
<gene>
    <name evidence="2" type="ORF">C4F51_18120</name>
</gene>
<dbReference type="AlphaFoldDB" id="A0A928YX88"/>
<evidence type="ECO:0008006" key="4">
    <source>
        <dbReference type="Google" id="ProtNLM"/>
    </source>
</evidence>
<keyword evidence="1" id="KW-1133">Transmembrane helix</keyword>
<feature type="transmembrane region" description="Helical" evidence="1">
    <location>
        <begin position="103"/>
        <end position="124"/>
    </location>
</feature>
<evidence type="ECO:0000313" key="3">
    <source>
        <dbReference type="Proteomes" id="UP000652567"/>
    </source>
</evidence>
<dbReference type="Proteomes" id="UP000652567">
    <property type="component" value="Unassembled WGS sequence"/>
</dbReference>
<reference evidence="2" key="1">
    <citation type="submission" date="2018-07" db="EMBL/GenBank/DDBJ databases">
        <title>Genome assembly of strain Ka43.</title>
        <authorList>
            <person name="Kukolya J."/>
            <person name="Nagy I."/>
            <person name="Horvath B."/>
            <person name="Toth A."/>
        </authorList>
    </citation>
    <scope>NUCLEOTIDE SEQUENCE</scope>
    <source>
        <strain evidence="2">KB43</strain>
    </source>
</reference>
<comment type="caution">
    <text evidence="2">The sequence shown here is derived from an EMBL/GenBank/DDBJ whole genome shotgun (WGS) entry which is preliminary data.</text>
</comment>
<evidence type="ECO:0000313" key="2">
    <source>
        <dbReference type="EMBL" id="MBE8719098.1"/>
    </source>
</evidence>
<evidence type="ECO:0000256" key="1">
    <source>
        <dbReference type="SAM" id="Phobius"/>
    </source>
</evidence>
<organism evidence="2 3">
    <name type="scientific">Cellvibrio polysaccharolyticus</name>
    <dbReference type="NCBI Taxonomy" id="2082724"/>
    <lineage>
        <taxon>Bacteria</taxon>
        <taxon>Pseudomonadati</taxon>
        <taxon>Pseudomonadota</taxon>
        <taxon>Gammaproteobacteria</taxon>
        <taxon>Cellvibrionales</taxon>
        <taxon>Cellvibrionaceae</taxon>
        <taxon>Cellvibrio</taxon>
    </lineage>
</organism>
<feature type="transmembrane region" description="Helical" evidence="1">
    <location>
        <begin position="136"/>
        <end position="161"/>
    </location>
</feature>
<keyword evidence="1" id="KW-0812">Transmembrane</keyword>
<dbReference type="EMBL" id="PRDL01000001">
    <property type="protein sequence ID" value="MBE8719098.1"/>
    <property type="molecule type" value="Genomic_DNA"/>
</dbReference>
<feature type="transmembrane region" description="Helical" evidence="1">
    <location>
        <begin position="6"/>
        <end position="30"/>
    </location>
</feature>
<protein>
    <recommendedName>
        <fullName evidence="4">DUF1453 domain-containing protein</fullName>
    </recommendedName>
</protein>
<dbReference type="Pfam" id="PF20327">
    <property type="entry name" value="DUF6622"/>
    <property type="match status" value="1"/>
</dbReference>
<proteinExistence type="predicted"/>
<dbReference type="InterPro" id="IPR046730">
    <property type="entry name" value="DUF6622"/>
</dbReference>
<dbReference type="RefSeq" id="WP_193912194.1">
    <property type="nucleotide sequence ID" value="NZ_PRDL01000001.1"/>
</dbReference>
<feature type="transmembrane region" description="Helical" evidence="1">
    <location>
        <begin position="65"/>
        <end position="82"/>
    </location>
</feature>
<sequence>MDENFIYTILFQTPGWVYFLFFALVLLGFYQRRSRIVSHTRLLILPLSMSGFSFYGLVASFGFNWLSVICWLSGFIVSIIFFRQLSIEKVKKLPSGKFEVKGSWWSLVLIMAIFFIRYFIGYAQAINHVILQQSEFIVTVSFLLGLLSGVFVALIAAGFSLRRVGADH</sequence>
<keyword evidence="3" id="KW-1185">Reference proteome</keyword>
<keyword evidence="1" id="KW-0472">Membrane</keyword>
<feature type="transmembrane region" description="Helical" evidence="1">
    <location>
        <begin position="42"/>
        <end position="59"/>
    </location>
</feature>